<dbReference type="SUPFAM" id="SSF52467">
    <property type="entry name" value="DHS-like NAD/FAD-binding domain"/>
    <property type="match status" value="1"/>
</dbReference>
<dbReference type="Pfam" id="PF00766">
    <property type="entry name" value="ETF_alpha"/>
    <property type="match status" value="1"/>
</dbReference>
<dbReference type="HOGENOM" id="CLU_034178_0_0_4"/>
<evidence type="ECO:0000313" key="11">
    <source>
        <dbReference type="Proteomes" id="UP000001303"/>
    </source>
</evidence>
<feature type="binding site" evidence="8">
    <location>
        <begin position="252"/>
        <end position="256"/>
    </location>
    <ligand>
        <name>FAD</name>
        <dbReference type="ChEBI" id="CHEBI:57692"/>
    </ligand>
</feature>
<dbReference type="InterPro" id="IPR029035">
    <property type="entry name" value="DHS-like_NAD/FAD-binding_dom"/>
</dbReference>
<evidence type="ECO:0000256" key="1">
    <source>
        <dbReference type="ARBA" id="ARBA00005817"/>
    </source>
</evidence>
<keyword evidence="4" id="KW-0813">Transport</keyword>
<comment type="function">
    <text evidence="5">The electron transfer flavoprotein serves as a specific electron acceptor for other dehydrogenases. It transfers the electrons to the main respiratory chain via ETF-ubiquinone oxidoreductase (ETF dehydrogenase).</text>
</comment>
<accession>E0TIR6</accession>
<dbReference type="SMART" id="SM00893">
    <property type="entry name" value="ETF"/>
    <property type="match status" value="1"/>
</dbReference>
<comment type="cofactor">
    <cofactor evidence="8">
        <name>FAD</name>
        <dbReference type="ChEBI" id="CHEBI:57692"/>
    </cofactor>
    <text evidence="8">Binds 1 FAD per dimer.</text>
</comment>
<dbReference type="InterPro" id="IPR014729">
    <property type="entry name" value="Rossmann-like_a/b/a_fold"/>
</dbReference>
<dbReference type="GO" id="GO:0009055">
    <property type="term" value="F:electron transfer activity"/>
    <property type="evidence" value="ECO:0007669"/>
    <property type="project" value="InterPro"/>
</dbReference>
<feature type="binding site" evidence="8">
    <location>
        <begin position="269"/>
        <end position="276"/>
    </location>
    <ligand>
        <name>FAD</name>
        <dbReference type="ChEBI" id="CHEBI:57692"/>
    </ligand>
</feature>
<evidence type="ECO:0000256" key="5">
    <source>
        <dbReference type="ARBA" id="ARBA00025649"/>
    </source>
</evidence>
<evidence type="ECO:0000259" key="9">
    <source>
        <dbReference type="SMART" id="SM00893"/>
    </source>
</evidence>
<keyword evidence="11" id="KW-1185">Reference proteome</keyword>
<evidence type="ECO:0000256" key="2">
    <source>
        <dbReference type="ARBA" id="ARBA00022630"/>
    </source>
</evidence>
<gene>
    <name evidence="10" type="primary">etfA</name>
    <name evidence="10" type="ordered locus">ZICARI_072</name>
</gene>
<evidence type="ECO:0000256" key="7">
    <source>
        <dbReference type="ARBA" id="ARBA00079299"/>
    </source>
</evidence>
<dbReference type="PANTHER" id="PTHR43153">
    <property type="entry name" value="ELECTRON TRANSFER FLAVOPROTEIN ALPHA"/>
    <property type="match status" value="1"/>
</dbReference>
<dbReference type="InterPro" id="IPR033947">
    <property type="entry name" value="ETF_alpha_N"/>
</dbReference>
<dbReference type="InterPro" id="IPR014731">
    <property type="entry name" value="ETF_asu_C"/>
</dbReference>
<keyword evidence="2" id="KW-0285">Flavoprotein</keyword>
<dbReference type="SUPFAM" id="SSF52402">
    <property type="entry name" value="Adenine nucleotide alpha hydrolases-like"/>
    <property type="match status" value="1"/>
</dbReference>
<evidence type="ECO:0000256" key="3">
    <source>
        <dbReference type="ARBA" id="ARBA00022827"/>
    </source>
</evidence>
<dbReference type="KEGG" id="zin:ZICARI_072"/>
<dbReference type="PANTHER" id="PTHR43153:SF1">
    <property type="entry name" value="ELECTRON TRANSFER FLAVOPROTEIN SUBUNIT ALPHA, MITOCHONDRIAL"/>
    <property type="match status" value="1"/>
</dbReference>
<name>E0TIR6_ZINIC</name>
<evidence type="ECO:0000256" key="6">
    <source>
        <dbReference type="ARBA" id="ARBA00068674"/>
    </source>
</evidence>
<feature type="domain" description="Electron transfer flavoprotein alpha/beta-subunit N-terminal" evidence="9">
    <location>
        <begin position="3"/>
        <end position="188"/>
    </location>
</feature>
<dbReference type="Gene3D" id="3.40.50.1220">
    <property type="entry name" value="TPP-binding domain"/>
    <property type="match status" value="1"/>
</dbReference>
<feature type="binding site" evidence="8">
    <location>
        <position position="290"/>
    </location>
    <ligand>
        <name>FAD</name>
        <dbReference type="ChEBI" id="CHEBI:57692"/>
    </ligand>
</feature>
<feature type="binding site" evidence="8">
    <location>
        <position position="213"/>
    </location>
    <ligand>
        <name>FAD</name>
        <dbReference type="ChEBI" id="CHEBI:57692"/>
    </ligand>
</feature>
<evidence type="ECO:0000313" key="10">
    <source>
        <dbReference type="EMBL" id="ADM89693.1"/>
    </source>
</evidence>
<dbReference type="InterPro" id="IPR001308">
    <property type="entry name" value="ETF_a/FixB"/>
</dbReference>
<dbReference type="STRING" id="871271.ZICARI_072"/>
<dbReference type="Gene3D" id="3.40.50.620">
    <property type="entry name" value="HUPs"/>
    <property type="match status" value="1"/>
</dbReference>
<feature type="binding site" evidence="8">
    <location>
        <begin position="238"/>
        <end position="239"/>
    </location>
    <ligand>
        <name>FAD</name>
        <dbReference type="ChEBI" id="CHEBI:57692"/>
    </ligand>
</feature>
<dbReference type="Proteomes" id="UP000001303">
    <property type="component" value="Chromosome"/>
</dbReference>
<reference key="2">
    <citation type="submission" date="2010-08" db="EMBL/GenBank/DDBJ databases">
        <title>Functional convergence in reduced genomes of bacterial symbionts spanning 200 million years of evolution.</title>
        <authorList>
            <person name="McCutcheon J.P."/>
            <person name="Moran N.A."/>
        </authorList>
    </citation>
    <scope>NUCLEOTIDE SEQUENCE</scope>
    <source>
        <strain>CARI</strain>
    </source>
</reference>
<organism evidence="10 11">
    <name type="scientific">Zinderia insecticola (strain CARI)</name>
    <dbReference type="NCBI Taxonomy" id="871271"/>
    <lineage>
        <taxon>Bacteria</taxon>
        <taxon>Pseudomonadati</taxon>
        <taxon>Pseudomonadota</taxon>
        <taxon>Betaproteobacteria</taxon>
        <taxon>Burkholderiales</taxon>
        <taxon>Oxalobacteraceae</taxon>
        <taxon>Candidatus Zinderia</taxon>
    </lineage>
</organism>
<dbReference type="EMBL" id="CP002161">
    <property type="protein sequence ID" value="ADM89693.1"/>
    <property type="molecule type" value="Genomic_DNA"/>
</dbReference>
<dbReference type="PIRSF" id="PIRSF000089">
    <property type="entry name" value="Electra_flavoP_a"/>
    <property type="match status" value="1"/>
</dbReference>
<protein>
    <recommendedName>
        <fullName evidence="6">Electron transfer flavoprotein subunit alpha</fullName>
    </recommendedName>
    <alternativeName>
        <fullName evidence="7">Electron transfer flavoprotein large subunit</fullName>
    </alternativeName>
</protein>
<proteinExistence type="inferred from homology"/>
<dbReference type="CDD" id="cd01715">
    <property type="entry name" value="ETF_alpha"/>
    <property type="match status" value="1"/>
</dbReference>
<reference evidence="10 11" key="1">
    <citation type="journal article" date="2010" name="Genome Biol. Evol.">
        <title>Functional convergence in reduced genomes of bacterial symbionts spanning 200 My of evolution.</title>
        <authorList>
            <person name="McCutcheon J.P."/>
            <person name="Moran N.A."/>
        </authorList>
    </citation>
    <scope>NUCLEOTIDE SEQUENCE [LARGE SCALE GENOMIC DNA]</scope>
    <source>
        <strain evidence="10 11">CARI</strain>
    </source>
</reference>
<dbReference type="GO" id="GO:0050660">
    <property type="term" value="F:flavin adenine dinucleotide binding"/>
    <property type="evidence" value="ECO:0007669"/>
    <property type="project" value="InterPro"/>
</dbReference>
<sequence length="321" mass="36455">MNILICIEYKELKINNIIYNLIESAKKIKNDKNENNIYILIIGYKIKKNFIKSKLDNIVNIKKVIIFNNIIFKNIISENVVNLLLNLYKKYNYLIFPSNHFGKNILPRLASKIDVSPISDVINILNKNTFEKLIHSGNIKLTVKSYDPIKLLTIRFTNFSNINIIKNTKYKVKFKYINNNFDKFKKTKFINIKEIEKNNLNLNNSKIIIGGGRGLKSIKGFEILKILAKKLNAAIGATRSAVDAGYISNNFQIGQSGKIIAPDIYMAIGISGAIQHIAGIKDSKTIISINQDEEAPIFSISDYGIIGDLFILLPKLIKMIK</sequence>
<dbReference type="AlphaFoldDB" id="E0TIR6"/>
<evidence type="ECO:0000256" key="8">
    <source>
        <dbReference type="PIRSR" id="PIRSR000089-1"/>
    </source>
</evidence>
<keyword evidence="3 8" id="KW-0274">FAD</keyword>
<dbReference type="InterPro" id="IPR014730">
    <property type="entry name" value="ETF_a/b_N"/>
</dbReference>
<dbReference type="GO" id="GO:0033539">
    <property type="term" value="P:fatty acid beta-oxidation using acyl-CoA dehydrogenase"/>
    <property type="evidence" value="ECO:0007669"/>
    <property type="project" value="TreeGrafter"/>
</dbReference>
<keyword evidence="4" id="KW-0249">Electron transport</keyword>
<evidence type="ECO:0000256" key="4">
    <source>
        <dbReference type="ARBA" id="ARBA00022982"/>
    </source>
</evidence>
<dbReference type="FunFam" id="3.40.50.1220:FF:000001">
    <property type="entry name" value="Electron transfer flavoprotein, alpha subunit"/>
    <property type="match status" value="1"/>
</dbReference>
<comment type="similarity">
    <text evidence="1">Belongs to the ETF alpha-subunit/FixB family.</text>
</comment>
<dbReference type="Pfam" id="PF01012">
    <property type="entry name" value="ETF"/>
    <property type="match status" value="1"/>
</dbReference>